<dbReference type="NCBIfam" id="NF046089">
    <property type="entry name" value="CD3337_EF1877"/>
    <property type="match status" value="1"/>
</dbReference>
<evidence type="ECO:0000313" key="5">
    <source>
        <dbReference type="Proteomes" id="UP000254400"/>
    </source>
</evidence>
<feature type="transmembrane region" description="Helical" evidence="2">
    <location>
        <begin position="404"/>
        <end position="423"/>
    </location>
</feature>
<feature type="region of interest" description="Disordered" evidence="1">
    <location>
        <begin position="816"/>
        <end position="845"/>
    </location>
</feature>
<evidence type="ECO:0000256" key="3">
    <source>
        <dbReference type="SAM" id="SignalP"/>
    </source>
</evidence>
<evidence type="ECO:0000256" key="1">
    <source>
        <dbReference type="SAM" id="MobiDB-lite"/>
    </source>
</evidence>
<evidence type="ECO:0000256" key="2">
    <source>
        <dbReference type="SAM" id="Phobius"/>
    </source>
</evidence>
<feature type="transmembrane region" description="Helical" evidence="2">
    <location>
        <begin position="375"/>
        <end position="398"/>
    </location>
</feature>
<reference evidence="4 5" key="1">
    <citation type="submission" date="2018-06" db="EMBL/GenBank/DDBJ databases">
        <authorList>
            <consortium name="Pathogen Informatics"/>
            <person name="Doyle S."/>
        </authorList>
    </citation>
    <scope>NUCLEOTIDE SEQUENCE [LARGE SCALE GENOMIC DNA]</scope>
    <source>
        <strain evidence="4 5">NCTC10343</strain>
    </source>
</reference>
<keyword evidence="2" id="KW-0472">Membrane</keyword>
<keyword evidence="2" id="KW-0812">Transmembrane</keyword>
<proteinExistence type="predicted"/>
<feature type="compositionally biased region" description="Acidic residues" evidence="1">
    <location>
        <begin position="533"/>
        <end position="543"/>
    </location>
</feature>
<dbReference type="RefSeq" id="WP_019688378.1">
    <property type="nucleotide sequence ID" value="NZ_CP036497.1"/>
</dbReference>
<feature type="region of interest" description="Disordered" evidence="1">
    <location>
        <begin position="516"/>
        <end position="572"/>
    </location>
</feature>
<protein>
    <recommendedName>
        <fullName evidence="6">TrbL/VirB6 plasmid conjugal transfer protein</fullName>
    </recommendedName>
</protein>
<accession>A0A379LSW6</accession>
<feature type="transmembrane region" description="Helical" evidence="2">
    <location>
        <begin position="158"/>
        <end position="176"/>
    </location>
</feature>
<keyword evidence="2" id="KW-1133">Transmembrane helix</keyword>
<feature type="transmembrane region" description="Helical" evidence="2">
    <location>
        <begin position="325"/>
        <end position="354"/>
    </location>
</feature>
<evidence type="ECO:0000313" key="4">
    <source>
        <dbReference type="EMBL" id="SUE13171.1"/>
    </source>
</evidence>
<dbReference type="AlphaFoldDB" id="A0A379LSW6"/>
<evidence type="ECO:0008006" key="6">
    <source>
        <dbReference type="Google" id="ProtNLM"/>
    </source>
</evidence>
<dbReference type="EMBL" id="UGSC01000002">
    <property type="protein sequence ID" value="SUE13171.1"/>
    <property type="molecule type" value="Genomic_DNA"/>
</dbReference>
<feature type="signal peptide" evidence="3">
    <location>
        <begin position="1"/>
        <end position="24"/>
    </location>
</feature>
<keyword evidence="3" id="KW-0732">Signal</keyword>
<sequence length="845" mass="89571">MIKKLLHVLLLLLIFILHVTPAYAADPDVVYDGGISDNLFSGDHEQTSDGSKAYYQIDVTSKTPGEEEGGFFSTLGSWISGDAVKDEVLAQFYEGMNFMVNTMFKMNVFMTKGMLSVLDFAFKFDIVNDLIDGISGVMEKLTGISGGKFMGSGIYGKMLQIIGISIGIAFLYKYFFARAQLQATSMTANSLLMLVVALLFFSNYAATLKTVNNVTTEMSAVVMGAASGLTSDGQTDTKTTLGDNMWNLFIHRPYLFLQYGSDSEGSIGSGRVDELLVIPPGKQRQSYIEDNEIKERANTIMTYAAVPDRLVFSGLYSTVNAFTSIPIFALAIAILAFQFWFLGVAAVAPFYLVIAAFPNQGGIFRRYAEELFLPLILKVAMSILALIIFTMSAIVYQTSDTNNYAYLATAVVEFIVLVIIIFIRKRLMRILFAGGAMARNVAMEASKADQYITSKIKYMKRKAVRTVAQAAGTMAGGPSAGAAAGAIADGMMGDGREKPLENVPLNAKEGSDVVSLAKASKGEGSSQQHEATPSDDLDADYNGEDTKVPSTTELPKSDSIFVPGTSTGGQAVGAKKQGRLAQVMGALAAQESAATAQPSGKLAGTASKLAAESVSTHGAAPIPYDVPETSHSSEVFRVGTLPVESLSPALSTVPGAVPSTEPMPVHIPGGMGVPLSAAHAASQLVQAACQRKNRQTGSIPSPGRSMSHARGEQARFNGGELYDSQQENTFVASAQEPIMGPYPVGAANSLPSVIMGNTGVSLSAARMASQLAQVVSRGSKEAIPVVSQNGSSSAVVRPSESIRTVKGLSAIPNLFANKSKATVPQDSDQTESKNVEPDDQEGDDS</sequence>
<name>A0A379LSW6_PAEPO</name>
<gene>
    <name evidence="4" type="ORF">NCTC10343_05593</name>
</gene>
<dbReference type="InterPro" id="IPR058112">
    <property type="entry name" value="CD3337_EF1877-like"/>
</dbReference>
<dbReference type="GeneID" id="93350959"/>
<dbReference type="Proteomes" id="UP000254400">
    <property type="component" value="Unassembled WGS sequence"/>
</dbReference>
<feature type="chain" id="PRO_5016616038" description="TrbL/VirB6 plasmid conjugal transfer protein" evidence="3">
    <location>
        <begin position="25"/>
        <end position="845"/>
    </location>
</feature>
<feature type="transmembrane region" description="Helical" evidence="2">
    <location>
        <begin position="188"/>
        <end position="206"/>
    </location>
</feature>
<organism evidence="4 5">
    <name type="scientific">Paenibacillus polymyxa</name>
    <name type="common">Bacillus polymyxa</name>
    <dbReference type="NCBI Taxonomy" id="1406"/>
    <lineage>
        <taxon>Bacteria</taxon>
        <taxon>Bacillati</taxon>
        <taxon>Bacillota</taxon>
        <taxon>Bacilli</taxon>
        <taxon>Bacillales</taxon>
        <taxon>Paenibacillaceae</taxon>
        <taxon>Paenibacillus</taxon>
    </lineage>
</organism>